<dbReference type="SUPFAM" id="SSF51735">
    <property type="entry name" value="NAD(P)-binding Rossmann-fold domains"/>
    <property type="match status" value="1"/>
</dbReference>
<accession>A0A4Q2UZM3</accession>
<sequence>MSHNILLTGASGYLGGDLLAELASTDLPEYGKLFALIRSSEQADAVKQLGAEPLTLDVYNEDAVREAVLSHEITVVLFLINAVSSASQKLFIKALGELKKKTGSDVHFLHVWVIVRK</sequence>
<evidence type="ECO:0000313" key="3">
    <source>
        <dbReference type="Proteomes" id="UP000290540"/>
    </source>
</evidence>
<proteinExistence type="predicted"/>
<dbReference type="Pfam" id="PF07993">
    <property type="entry name" value="NAD_binding_4"/>
    <property type="match status" value="1"/>
</dbReference>
<dbReference type="EMBL" id="MQTW01000465">
    <property type="protein sequence ID" value="RYC79991.1"/>
    <property type="molecule type" value="Genomic_DNA"/>
</dbReference>
<dbReference type="Gene3D" id="3.40.50.720">
    <property type="entry name" value="NAD(P)-binding Rossmann-like Domain"/>
    <property type="match status" value="1"/>
</dbReference>
<evidence type="ECO:0000259" key="1">
    <source>
        <dbReference type="Pfam" id="PF07993"/>
    </source>
</evidence>
<name>A0A4Q2UZM3_FUSOX</name>
<comment type="caution">
    <text evidence="2">The sequence shown here is derived from an EMBL/GenBank/DDBJ whole genome shotgun (WGS) entry which is preliminary data.</text>
</comment>
<gene>
    <name evidence="2" type="ORF">BFJ63_vAg17126</name>
</gene>
<reference evidence="2 3" key="1">
    <citation type="submission" date="2016-12" db="EMBL/GenBank/DDBJ databases">
        <title>Draft genome sequence of Fusarium oxysporum causing rot on Narcissus.</title>
        <authorList>
            <person name="Armitage A.D."/>
            <person name="Taylor A."/>
            <person name="Clarkson J.P."/>
            <person name="Harrison R.J."/>
            <person name="Jackson A.C."/>
        </authorList>
    </citation>
    <scope>NUCLEOTIDE SEQUENCE [LARGE SCALE GENOMIC DNA]</scope>
    <source>
        <strain evidence="2 3">N139</strain>
    </source>
</reference>
<dbReference type="AlphaFoldDB" id="A0A4Q2UZM3"/>
<feature type="domain" description="Thioester reductase (TE)" evidence="1">
    <location>
        <begin position="7"/>
        <end position="62"/>
    </location>
</feature>
<protein>
    <recommendedName>
        <fullName evidence="1">Thioester reductase (TE) domain-containing protein</fullName>
    </recommendedName>
</protein>
<dbReference type="InterPro" id="IPR013120">
    <property type="entry name" value="FAR_NAD-bd"/>
</dbReference>
<dbReference type="Proteomes" id="UP000290540">
    <property type="component" value="Unassembled WGS sequence"/>
</dbReference>
<evidence type="ECO:0000313" key="2">
    <source>
        <dbReference type="EMBL" id="RYC79991.1"/>
    </source>
</evidence>
<organism evidence="2 3">
    <name type="scientific">Fusarium oxysporum f. sp. narcissi</name>
    <dbReference type="NCBI Taxonomy" id="451672"/>
    <lineage>
        <taxon>Eukaryota</taxon>
        <taxon>Fungi</taxon>
        <taxon>Dikarya</taxon>
        <taxon>Ascomycota</taxon>
        <taxon>Pezizomycotina</taxon>
        <taxon>Sordariomycetes</taxon>
        <taxon>Hypocreomycetidae</taxon>
        <taxon>Hypocreales</taxon>
        <taxon>Nectriaceae</taxon>
        <taxon>Fusarium</taxon>
        <taxon>Fusarium oxysporum species complex</taxon>
    </lineage>
</organism>
<dbReference type="InterPro" id="IPR036291">
    <property type="entry name" value="NAD(P)-bd_dom_sf"/>
</dbReference>